<feature type="domain" description="Phosphate acetyl/butaryl transferase" evidence="3">
    <location>
        <begin position="238"/>
        <end position="450"/>
    </location>
</feature>
<gene>
    <name evidence="5" type="ORF">SAMN05444142_10896</name>
</gene>
<accession>A0A1H0L0R9</accession>
<dbReference type="CDD" id="cd03449">
    <property type="entry name" value="R_hydratase"/>
    <property type="match status" value="1"/>
</dbReference>
<evidence type="ECO:0000313" key="5">
    <source>
        <dbReference type="EMBL" id="SHK72118.1"/>
    </source>
</evidence>
<dbReference type="NCBIfam" id="NF006045">
    <property type="entry name" value="PRK08190.1"/>
    <property type="match status" value="1"/>
</dbReference>
<dbReference type="Pfam" id="PF01515">
    <property type="entry name" value="PTA_PTB"/>
    <property type="match status" value="1"/>
</dbReference>
<keyword evidence="1 5" id="KW-0808">Transferase</keyword>
<evidence type="ECO:0000259" key="4">
    <source>
        <dbReference type="Pfam" id="PF01575"/>
    </source>
</evidence>
<dbReference type="SUPFAM" id="SSF53659">
    <property type="entry name" value="Isocitrate/Isopropylmalate dehydrogenase-like"/>
    <property type="match status" value="1"/>
</dbReference>
<dbReference type="InterPro" id="IPR029069">
    <property type="entry name" value="HotDog_dom_sf"/>
</dbReference>
<feature type="domain" description="MaoC-like" evidence="4">
    <location>
        <begin position="20"/>
        <end position="119"/>
    </location>
</feature>
<dbReference type="GO" id="GO:0016746">
    <property type="term" value="F:acyltransferase activity"/>
    <property type="evidence" value="ECO:0007669"/>
    <property type="project" value="UniProtKB-KW"/>
</dbReference>
<dbReference type="Pfam" id="PF01575">
    <property type="entry name" value="MaoC_dehydratas"/>
    <property type="match status" value="1"/>
</dbReference>
<dbReference type="AlphaFoldDB" id="A0A1H0L0R9"/>
<proteinExistence type="predicted"/>
<keyword evidence="2" id="KW-0012">Acyltransferase</keyword>
<evidence type="ECO:0000259" key="3">
    <source>
        <dbReference type="Pfam" id="PF01515"/>
    </source>
</evidence>
<dbReference type="InterPro" id="IPR002539">
    <property type="entry name" value="MaoC-like_dom"/>
</dbReference>
<dbReference type="NCBIfam" id="NF008852">
    <property type="entry name" value="PRK11890.1"/>
    <property type="match status" value="1"/>
</dbReference>
<dbReference type="InterPro" id="IPR050500">
    <property type="entry name" value="Phos_Acetyltrans/Butyryltrans"/>
</dbReference>
<dbReference type="PANTHER" id="PTHR43356:SF2">
    <property type="entry name" value="PHOSPHATE ACETYLTRANSFERASE"/>
    <property type="match status" value="1"/>
</dbReference>
<name>A0A1H0L0R9_9RHOB</name>
<dbReference type="EMBL" id="FQZZ01000008">
    <property type="protein sequence ID" value="SHK72118.1"/>
    <property type="molecule type" value="Genomic_DNA"/>
</dbReference>
<dbReference type="PANTHER" id="PTHR43356">
    <property type="entry name" value="PHOSPHATE ACETYLTRANSFERASE"/>
    <property type="match status" value="1"/>
</dbReference>
<keyword evidence="6" id="KW-1185">Reference proteome</keyword>
<dbReference type="RefSeq" id="WP_149789070.1">
    <property type="nucleotide sequence ID" value="NZ_FNIO01000007.1"/>
</dbReference>
<dbReference type="SUPFAM" id="SSF54637">
    <property type="entry name" value="Thioesterase/thiol ester dehydrase-isomerase"/>
    <property type="match status" value="1"/>
</dbReference>
<organism evidence="5 6">
    <name type="scientific">Lutimaribacter pacificus</name>
    <dbReference type="NCBI Taxonomy" id="391948"/>
    <lineage>
        <taxon>Bacteria</taxon>
        <taxon>Pseudomonadati</taxon>
        <taxon>Pseudomonadota</taxon>
        <taxon>Alphaproteobacteria</taxon>
        <taxon>Rhodobacterales</taxon>
        <taxon>Roseobacteraceae</taxon>
        <taxon>Lutimaribacter</taxon>
    </lineage>
</organism>
<dbReference type="Gene3D" id="3.40.718.10">
    <property type="entry name" value="Isopropylmalate Dehydrogenase"/>
    <property type="match status" value="1"/>
</dbReference>
<dbReference type="Proteomes" id="UP000324252">
    <property type="component" value="Unassembled WGS sequence"/>
</dbReference>
<dbReference type="InterPro" id="IPR002505">
    <property type="entry name" value="PTA_PTB"/>
</dbReference>
<protein>
    <submittedName>
        <fullName evidence="5">Phosphate butyryltransferase</fullName>
    </submittedName>
</protein>
<sequence length="462" mass="48674">MHIENHTFDELQVGDSRELRRLCTQDDLLVFANVSGNHNPMHLFNVDGDGDGVPEAVAPGMFVGALVSAVLGNLLPGAGTLYRAQSLVFHSRAHAGDELLSRVTVTDKNEKTCTVTLATEVRRIGDDALILSGVAEVEAPRRKISYSSHDLPGLIVQRHRHFEKLLKRAAPLPALVTAVICPEEPNSLGGALLARDHTLIEPILVGDARKIAACATETGADLAGVDVVDVPDHDMAARRAVALVNEGRAQALMKGHLHTDQLLRATLDKQSGLRAGRRFTHVFVMDVPGLAHPLLVTDAAINIAPDLKTKVDIVQNAIDLALSVGIDEPKVGVLSAVETVNPDIPSSIDAALLSKMAERGQITGGLVEGPLAMDNAVDIAAARTKGLTSPVAGRAEVLVVPDIDAGNMLAKQLAFISHAEAAGLVLGARVPIILNSRADGDMARLASCAVAALHHFRLAGGV</sequence>
<evidence type="ECO:0000256" key="2">
    <source>
        <dbReference type="ARBA" id="ARBA00023315"/>
    </source>
</evidence>
<dbReference type="OrthoDB" id="9800237at2"/>
<dbReference type="Gene3D" id="3.10.129.10">
    <property type="entry name" value="Hotdog Thioesterase"/>
    <property type="match status" value="1"/>
</dbReference>
<evidence type="ECO:0000256" key="1">
    <source>
        <dbReference type="ARBA" id="ARBA00022679"/>
    </source>
</evidence>
<evidence type="ECO:0000313" key="6">
    <source>
        <dbReference type="Proteomes" id="UP000324252"/>
    </source>
</evidence>
<reference evidence="5 6" key="1">
    <citation type="submission" date="2016-11" db="EMBL/GenBank/DDBJ databases">
        <authorList>
            <person name="Varghese N."/>
            <person name="Submissions S."/>
        </authorList>
    </citation>
    <scope>NUCLEOTIDE SEQUENCE [LARGE SCALE GENOMIC DNA]</scope>
    <source>
        <strain evidence="5 6">DSM 29620</strain>
    </source>
</reference>